<evidence type="ECO:0000256" key="6">
    <source>
        <dbReference type="SAM" id="Phobius"/>
    </source>
</evidence>
<keyword evidence="3 6" id="KW-0812">Transmembrane</keyword>
<dbReference type="AlphaFoldDB" id="A0A9X4MYE5"/>
<dbReference type="RefSeq" id="WP_304420398.1">
    <property type="nucleotide sequence ID" value="NZ_JANCMU010000002.1"/>
</dbReference>
<gene>
    <name evidence="7" type="ORF">NMK71_05440</name>
</gene>
<keyword evidence="4 6" id="KW-1133">Transmembrane helix</keyword>
<keyword evidence="8" id="KW-1185">Reference proteome</keyword>
<organism evidence="7 8">
    <name type="scientific">Profundicola chukchiensis</name>
    <dbReference type="NCBI Taxonomy" id="2961959"/>
    <lineage>
        <taxon>Bacteria</taxon>
        <taxon>Pseudomonadati</taxon>
        <taxon>Bacteroidota</taxon>
        <taxon>Flavobacteriia</taxon>
        <taxon>Flavobacteriales</taxon>
        <taxon>Weeksellaceae</taxon>
        <taxon>Profundicola</taxon>
    </lineage>
</organism>
<evidence type="ECO:0000256" key="5">
    <source>
        <dbReference type="ARBA" id="ARBA00023136"/>
    </source>
</evidence>
<dbReference type="EMBL" id="JANCMU010000002">
    <property type="protein sequence ID" value="MDG4945850.1"/>
    <property type="molecule type" value="Genomic_DNA"/>
</dbReference>
<dbReference type="Proteomes" id="UP001152599">
    <property type="component" value="Unassembled WGS sequence"/>
</dbReference>
<feature type="transmembrane region" description="Helical" evidence="6">
    <location>
        <begin position="373"/>
        <end position="393"/>
    </location>
</feature>
<dbReference type="InterPro" id="IPR005495">
    <property type="entry name" value="LptG/LptF_permease"/>
</dbReference>
<evidence type="ECO:0000313" key="8">
    <source>
        <dbReference type="Proteomes" id="UP001152599"/>
    </source>
</evidence>
<feature type="transmembrane region" description="Helical" evidence="6">
    <location>
        <begin position="54"/>
        <end position="79"/>
    </location>
</feature>
<dbReference type="Pfam" id="PF03739">
    <property type="entry name" value="LptF_LptG"/>
    <property type="match status" value="1"/>
</dbReference>
<dbReference type="PANTHER" id="PTHR33529">
    <property type="entry name" value="SLR0882 PROTEIN-RELATED"/>
    <property type="match status" value="1"/>
</dbReference>
<comment type="caution">
    <text evidence="7">The sequence shown here is derived from an EMBL/GenBank/DDBJ whole genome shotgun (WGS) entry which is preliminary data.</text>
</comment>
<name>A0A9X4MYE5_9FLAO</name>
<protein>
    <submittedName>
        <fullName evidence="7">LptF/LptG family permease</fullName>
    </submittedName>
</protein>
<dbReference type="GO" id="GO:0043190">
    <property type="term" value="C:ATP-binding cassette (ABC) transporter complex"/>
    <property type="evidence" value="ECO:0007669"/>
    <property type="project" value="TreeGrafter"/>
</dbReference>
<reference evidence="7" key="1">
    <citation type="submission" date="2022-07" db="EMBL/GenBank/DDBJ databases">
        <title>Description and genome-wide analysis of Profundicola chukchiensis gen. nov., sp. nov., marine bacteria isolated from bottom sediments of the Chukchi Sea.</title>
        <authorList>
            <person name="Romanenko L."/>
            <person name="Otstavnykh N."/>
            <person name="Kurilenko V."/>
            <person name="Eremeev V."/>
            <person name="Velansky P."/>
            <person name="Mikhailov V."/>
            <person name="Isaeva M."/>
        </authorList>
    </citation>
    <scope>NUCLEOTIDE SEQUENCE</scope>
    <source>
        <strain evidence="7">KMM 9713</strain>
    </source>
</reference>
<keyword evidence="2" id="KW-1003">Cell membrane</keyword>
<evidence type="ECO:0000256" key="2">
    <source>
        <dbReference type="ARBA" id="ARBA00022475"/>
    </source>
</evidence>
<feature type="transmembrane region" description="Helical" evidence="6">
    <location>
        <begin position="100"/>
        <end position="118"/>
    </location>
</feature>
<sequence>MLKKLDWYTIKTYFGPFIFIFSVLFFIFMVQFAWQEMEKFAGKGLDMVTIFELLFYLGLSVVQLVMPLTILLAAIMTFGGFGERYELAAMKSTGISLGRIMLPLFIMVSLLSVGLYYFSDYVVPKSQQKARNMLINIARTKPAVNFEPGVFVMGIPGFSMKVGDKSGDDGQFVEDVFIHKDVNAFENQQTIVASRGIFEPAEDQRFLRLSLFEGYFYEDEIHNKSREVLKRQPFRQIKFDTMVQYIDVSALVEKAIEDEKVTDHYKFMNSKDLVNRIDTLKMNDSITYVKMFDERYQTLLPRYYMLDSVSQHQTEAIPLPNLEEVKEEDRISIYKSAIAEVERDKTFYNATKSEISGRNKNKARHVLVLVRNYSNALMCIAFFLIGAPLGAIIRKGGVGMPVVVAIIIFILFYLVYMYTENLAKNGELDPYWASWSPVIVFFPMGLYFTYKAMTDSDIFDIESYIKPFRKLFAIFGTKKKEHARYQ</sequence>
<comment type="subcellular location">
    <subcellularLocation>
        <location evidence="1">Cell membrane</location>
        <topology evidence="1">Multi-pass membrane protein</topology>
    </subcellularLocation>
</comment>
<evidence type="ECO:0000256" key="1">
    <source>
        <dbReference type="ARBA" id="ARBA00004651"/>
    </source>
</evidence>
<feature type="transmembrane region" description="Helical" evidence="6">
    <location>
        <begin position="431"/>
        <end position="450"/>
    </location>
</feature>
<accession>A0A9X4MYE5</accession>
<feature type="transmembrane region" description="Helical" evidence="6">
    <location>
        <begin position="12"/>
        <end position="34"/>
    </location>
</feature>
<evidence type="ECO:0000256" key="4">
    <source>
        <dbReference type="ARBA" id="ARBA00022989"/>
    </source>
</evidence>
<dbReference type="PANTHER" id="PTHR33529:SF6">
    <property type="entry name" value="YJGP_YJGQ FAMILY PERMEASE"/>
    <property type="match status" value="1"/>
</dbReference>
<evidence type="ECO:0000313" key="7">
    <source>
        <dbReference type="EMBL" id="MDG4945850.1"/>
    </source>
</evidence>
<dbReference type="GO" id="GO:0015920">
    <property type="term" value="P:lipopolysaccharide transport"/>
    <property type="evidence" value="ECO:0007669"/>
    <property type="project" value="TreeGrafter"/>
</dbReference>
<evidence type="ECO:0000256" key="3">
    <source>
        <dbReference type="ARBA" id="ARBA00022692"/>
    </source>
</evidence>
<feature type="transmembrane region" description="Helical" evidence="6">
    <location>
        <begin position="400"/>
        <end position="419"/>
    </location>
</feature>
<proteinExistence type="predicted"/>
<keyword evidence="5 6" id="KW-0472">Membrane</keyword>